<dbReference type="EMBL" id="WJXZ01000006">
    <property type="protein sequence ID" value="MRS62164.1"/>
    <property type="molecule type" value="Genomic_DNA"/>
</dbReference>
<keyword evidence="1" id="KW-0472">Membrane</keyword>
<dbReference type="OrthoDB" id="953809at2"/>
<dbReference type="AlphaFoldDB" id="A0A7K0EK50"/>
<reference evidence="2 3" key="1">
    <citation type="journal article" date="2018" name="Antonie Van Leeuwenhoek">
        <title>Larkinella terrae sp. nov., isolated from soil on Jeju Island, South Korea.</title>
        <authorList>
            <person name="Ten L.N."/>
            <person name="Jeon J."/>
            <person name="Park S.J."/>
            <person name="Park S."/>
            <person name="Lee S.Y."/>
            <person name="Kim M.K."/>
            <person name="Jung H.Y."/>
        </authorList>
    </citation>
    <scope>NUCLEOTIDE SEQUENCE [LARGE SCALE GENOMIC DNA]</scope>
    <source>
        <strain evidence="2 3">KCTC 52001</strain>
    </source>
</reference>
<keyword evidence="1" id="KW-1133">Transmembrane helix</keyword>
<dbReference type="Proteomes" id="UP000441754">
    <property type="component" value="Unassembled WGS sequence"/>
</dbReference>
<gene>
    <name evidence="2" type="ORF">GJJ30_12755</name>
</gene>
<evidence type="ECO:0000313" key="2">
    <source>
        <dbReference type="EMBL" id="MRS62164.1"/>
    </source>
</evidence>
<organism evidence="2 3">
    <name type="scientific">Larkinella terrae</name>
    <dbReference type="NCBI Taxonomy" id="2025311"/>
    <lineage>
        <taxon>Bacteria</taxon>
        <taxon>Pseudomonadati</taxon>
        <taxon>Bacteroidota</taxon>
        <taxon>Cytophagia</taxon>
        <taxon>Cytophagales</taxon>
        <taxon>Spirosomataceae</taxon>
        <taxon>Larkinella</taxon>
    </lineage>
</organism>
<keyword evidence="1" id="KW-0812">Transmembrane</keyword>
<evidence type="ECO:0000313" key="3">
    <source>
        <dbReference type="Proteomes" id="UP000441754"/>
    </source>
</evidence>
<feature type="transmembrane region" description="Helical" evidence="1">
    <location>
        <begin position="20"/>
        <end position="41"/>
    </location>
</feature>
<feature type="transmembrane region" description="Helical" evidence="1">
    <location>
        <begin position="105"/>
        <end position="123"/>
    </location>
</feature>
<evidence type="ECO:0000256" key="1">
    <source>
        <dbReference type="SAM" id="Phobius"/>
    </source>
</evidence>
<protein>
    <submittedName>
        <fullName evidence="2">Uncharacterized protein</fullName>
    </submittedName>
</protein>
<comment type="caution">
    <text evidence="2">The sequence shown here is derived from an EMBL/GenBank/DDBJ whole genome shotgun (WGS) entry which is preliminary data.</text>
</comment>
<name>A0A7K0EK50_9BACT</name>
<dbReference type="RefSeq" id="WP_154175537.1">
    <property type="nucleotide sequence ID" value="NZ_WJXZ01000006.1"/>
</dbReference>
<sequence length="194" mass="22512">MRLLSCDLVLWAFRFWFKHLGIISFWMLFAALGRAGQMQFWGPIPASWSIVLEFVVELARILTILVILGHGNAIAGGRKLAGIFRFRRKQWAKLGRNIRLTFRQQWPVLFWNLLVFSLIAYGFNRFNGLVADQSTLLPFLKMNGIMHESATTMPIVFFLKNLTVIPFTLIFEYGLFRWLTGNRSVVNRLVQTRA</sequence>
<proteinExistence type="predicted"/>
<keyword evidence="3" id="KW-1185">Reference proteome</keyword>
<accession>A0A7K0EK50</accession>
<feature type="transmembrane region" description="Helical" evidence="1">
    <location>
        <begin position="155"/>
        <end position="176"/>
    </location>
</feature>